<dbReference type="InterPro" id="IPR021352">
    <property type="entry name" value="DUF2971"/>
</dbReference>
<protein>
    <recommendedName>
        <fullName evidence="2">DUF2971 domain-containing protein</fullName>
    </recommendedName>
</protein>
<dbReference type="Pfam" id="PF11185">
    <property type="entry name" value="DUF2971"/>
    <property type="match status" value="1"/>
</dbReference>
<accession>A0A650F285</accession>
<evidence type="ECO:0008006" key="2">
    <source>
        <dbReference type="Google" id="ProtNLM"/>
    </source>
</evidence>
<evidence type="ECO:0000313" key="1">
    <source>
        <dbReference type="EMBL" id="QGT49725.1"/>
    </source>
</evidence>
<reference evidence="1" key="1">
    <citation type="journal article" date="2020" name="J. ISSAAS">
        <title>Lactobacilli and other gastrointestinal microbiota of Peromyscus leucopus, reservoir host for agents of Lyme disease and other zoonoses in North America.</title>
        <authorList>
            <person name="Milovic A."/>
            <person name="Bassam K."/>
            <person name="Shao H."/>
            <person name="Chatzistamou I."/>
            <person name="Tufts D.M."/>
            <person name="Diuk-Wasser M."/>
            <person name="Barbour A.G."/>
        </authorList>
    </citation>
    <scope>NUCLEOTIDE SEQUENCE</scope>
    <source>
        <strain evidence="1">LL20</strain>
    </source>
</reference>
<dbReference type="AlphaFoldDB" id="A0A650F285"/>
<sequence>MSYYDDLLEKIPKIKRILDDDVNCTIYHYTKPEKLLNILSGGALRFSNALYLNDKEEIAYSYKLIVNLIDEFEGLNPDLFDKIKNHFRNKYKHIVDGDNDFVNKLEYFTTSFSTESDNLTLWNNYAKGKNYTGYNIGFDKKKLIAEMTENNYLPVYGCVIYDKQKQIKIIHAIFKKWNMLFERALKSKKSNDVKLFDILFELIDVLSIVSIFFKNPQFKNEHEYRIVIVNVFGTENSKPTGVVEKNGLFVPYLEYKFSKNAVKSVNIGPTFDENIFYTSTNRMLLNFGYQDKEVFRSKIPLRY</sequence>
<dbReference type="EMBL" id="MN577570">
    <property type="protein sequence ID" value="QGT49725.1"/>
    <property type="molecule type" value="Genomic_DNA"/>
</dbReference>
<organism evidence="1">
    <name type="scientific">uncultured Candidatus Melainabacteria bacterium</name>
    <dbReference type="NCBI Taxonomy" id="2682970"/>
    <lineage>
        <taxon>Bacteria</taxon>
        <taxon>Bacillati</taxon>
        <taxon>Candidatus Melainabacteria</taxon>
        <taxon>environmental samples</taxon>
    </lineage>
</organism>
<proteinExistence type="predicted"/>
<gene>
    <name evidence="1" type="ORF">Melaina855_1120</name>
</gene>
<name>A0A650F285_9BACT</name>